<organism evidence="2 3">
    <name type="scientific">Chitinophaga cymbidii</name>
    <dbReference type="NCBI Taxonomy" id="1096750"/>
    <lineage>
        <taxon>Bacteria</taxon>
        <taxon>Pseudomonadati</taxon>
        <taxon>Bacteroidota</taxon>
        <taxon>Chitinophagia</taxon>
        <taxon>Chitinophagales</taxon>
        <taxon>Chitinophagaceae</taxon>
        <taxon>Chitinophaga</taxon>
    </lineage>
</organism>
<reference evidence="2 3" key="1">
    <citation type="submission" date="2019-07" db="EMBL/GenBank/DDBJ databases">
        <title>Whole genome shotgun sequence of Chitinophaga cymbidii NBRC 109752.</title>
        <authorList>
            <person name="Hosoyama A."/>
            <person name="Uohara A."/>
            <person name="Ohji S."/>
            <person name="Ichikawa N."/>
        </authorList>
    </citation>
    <scope>NUCLEOTIDE SEQUENCE [LARGE SCALE GENOMIC DNA]</scope>
    <source>
        <strain evidence="2 3">NBRC 109752</strain>
    </source>
</reference>
<accession>A0A512RE73</accession>
<protein>
    <submittedName>
        <fullName evidence="2">Uncharacterized protein</fullName>
    </submittedName>
</protein>
<dbReference type="EMBL" id="BKAU01000001">
    <property type="protein sequence ID" value="GEP93993.1"/>
    <property type="molecule type" value="Genomic_DNA"/>
</dbReference>
<keyword evidence="3" id="KW-1185">Reference proteome</keyword>
<keyword evidence="1" id="KW-0732">Signal</keyword>
<dbReference type="OrthoDB" id="657052at2"/>
<proteinExistence type="predicted"/>
<comment type="caution">
    <text evidence="2">The sequence shown here is derived from an EMBL/GenBank/DDBJ whole genome shotgun (WGS) entry which is preliminary data.</text>
</comment>
<evidence type="ECO:0000313" key="2">
    <source>
        <dbReference type="EMBL" id="GEP93993.1"/>
    </source>
</evidence>
<dbReference type="Proteomes" id="UP000321436">
    <property type="component" value="Unassembled WGS sequence"/>
</dbReference>
<name>A0A512RE73_9BACT</name>
<dbReference type="RefSeq" id="WP_146857494.1">
    <property type="nucleotide sequence ID" value="NZ_BKAU01000001.1"/>
</dbReference>
<gene>
    <name evidence="2" type="ORF">CCY01nite_02530</name>
</gene>
<sequence>MRLNCKTALLSLAYIAIAVPLAAQLKVGGNAAVIRGDAALEIGTQRKGFLLPRVSSAALGVSPLDTAANGMLVFNTDLNRLMIKNSGWKQVADASAIEYLWTMAGNTNVDPALHFLGTAGPQPLVFKTNLAEAMRIDANGNTGIGTSNPSSRLHVNGSLATNLVVATNSPYAATADDYTIIVTPAGGAGNFQVTLPPAASGKGRIYVIKRFDGSTPRPVEVVPTGADDIDGSASFSFDAVNLSCYTFQSDGVSRWYVISKQ</sequence>
<feature type="chain" id="PRO_5021947235" evidence="1">
    <location>
        <begin position="23"/>
        <end position="261"/>
    </location>
</feature>
<evidence type="ECO:0000256" key="1">
    <source>
        <dbReference type="SAM" id="SignalP"/>
    </source>
</evidence>
<dbReference type="AlphaFoldDB" id="A0A512RE73"/>
<evidence type="ECO:0000313" key="3">
    <source>
        <dbReference type="Proteomes" id="UP000321436"/>
    </source>
</evidence>
<feature type="signal peptide" evidence="1">
    <location>
        <begin position="1"/>
        <end position="22"/>
    </location>
</feature>